<dbReference type="InterPro" id="IPR013858">
    <property type="entry name" value="Peptidase_M10B_C"/>
</dbReference>
<dbReference type="SUPFAM" id="SSF51120">
    <property type="entry name" value="beta-Roll"/>
    <property type="match status" value="2"/>
</dbReference>
<evidence type="ECO:0000313" key="6">
    <source>
        <dbReference type="EMBL" id="SNT36920.1"/>
    </source>
</evidence>
<dbReference type="Gene3D" id="2.150.10.10">
    <property type="entry name" value="Serralysin-like metalloprotease, C-terminal"/>
    <property type="match status" value="3"/>
</dbReference>
<dbReference type="Gene3D" id="3.40.50.1820">
    <property type="entry name" value="alpha/beta hydrolase"/>
    <property type="match status" value="1"/>
</dbReference>
<keyword evidence="4" id="KW-0677">Repeat</keyword>
<dbReference type="GO" id="GO:0005615">
    <property type="term" value="C:extracellular space"/>
    <property type="evidence" value="ECO:0007669"/>
    <property type="project" value="InterPro"/>
</dbReference>
<accession>A0A239M2V3</accession>
<dbReference type="PRINTS" id="PR00313">
    <property type="entry name" value="CABNDNGRPT"/>
</dbReference>
<evidence type="ECO:0000256" key="2">
    <source>
        <dbReference type="ARBA" id="ARBA00004613"/>
    </source>
</evidence>
<dbReference type="PROSITE" id="PS00330">
    <property type="entry name" value="HEMOLYSIN_CALCIUM"/>
    <property type="match status" value="1"/>
</dbReference>
<dbReference type="InterPro" id="IPR050557">
    <property type="entry name" value="RTX_toxin/Mannuronan_C5-epim"/>
</dbReference>
<feature type="domain" description="Peptidase M10 serralysin C-terminal" evidence="5">
    <location>
        <begin position="1010"/>
        <end position="1128"/>
    </location>
</feature>
<evidence type="ECO:0000313" key="7">
    <source>
        <dbReference type="Proteomes" id="UP000198426"/>
    </source>
</evidence>
<dbReference type="AlphaFoldDB" id="A0A239M2V3"/>
<dbReference type="OrthoDB" id="9809583at2"/>
<dbReference type="SUPFAM" id="SSF53474">
    <property type="entry name" value="alpha/beta-Hydrolases"/>
    <property type="match status" value="1"/>
</dbReference>
<dbReference type="PANTHER" id="PTHR38340:SF1">
    <property type="entry name" value="S-LAYER PROTEIN"/>
    <property type="match status" value="1"/>
</dbReference>
<gene>
    <name evidence="6" type="ORF">SAMN05421757_11248</name>
</gene>
<keyword evidence="3" id="KW-0964">Secreted</keyword>
<dbReference type="EMBL" id="FZOY01000012">
    <property type="protein sequence ID" value="SNT36920.1"/>
    <property type="molecule type" value="Genomic_DNA"/>
</dbReference>
<organism evidence="6 7">
    <name type="scientific">Tropicimonas sediminicola</name>
    <dbReference type="NCBI Taxonomy" id="1031541"/>
    <lineage>
        <taxon>Bacteria</taxon>
        <taxon>Pseudomonadati</taxon>
        <taxon>Pseudomonadota</taxon>
        <taxon>Alphaproteobacteria</taxon>
        <taxon>Rhodobacterales</taxon>
        <taxon>Roseobacteraceae</taxon>
        <taxon>Tropicimonas</taxon>
    </lineage>
</organism>
<dbReference type="RefSeq" id="WP_141134964.1">
    <property type="nucleotide sequence ID" value="NZ_FZOY01000012.1"/>
</dbReference>
<dbReference type="GO" id="GO:0005509">
    <property type="term" value="F:calcium ion binding"/>
    <property type="evidence" value="ECO:0007669"/>
    <property type="project" value="InterPro"/>
</dbReference>
<evidence type="ECO:0000256" key="3">
    <source>
        <dbReference type="ARBA" id="ARBA00022525"/>
    </source>
</evidence>
<evidence type="ECO:0000256" key="1">
    <source>
        <dbReference type="ARBA" id="ARBA00001913"/>
    </source>
</evidence>
<dbReference type="Pfam" id="PF00353">
    <property type="entry name" value="HemolysinCabind"/>
    <property type="match status" value="5"/>
</dbReference>
<dbReference type="PANTHER" id="PTHR38340">
    <property type="entry name" value="S-LAYER PROTEIN"/>
    <property type="match status" value="1"/>
</dbReference>
<dbReference type="InterPro" id="IPR011049">
    <property type="entry name" value="Serralysin-like_metalloprot_C"/>
</dbReference>
<comment type="cofactor">
    <cofactor evidence="1">
        <name>Ca(2+)</name>
        <dbReference type="ChEBI" id="CHEBI:29108"/>
    </cofactor>
</comment>
<dbReference type="InterPro" id="IPR001343">
    <property type="entry name" value="Hemolysn_Ca-bd"/>
</dbReference>
<name>A0A239M2V3_9RHOB</name>
<evidence type="ECO:0000256" key="4">
    <source>
        <dbReference type="ARBA" id="ARBA00022737"/>
    </source>
</evidence>
<dbReference type="InterPro" id="IPR018511">
    <property type="entry name" value="Hemolysin-typ_Ca-bd_CS"/>
</dbReference>
<dbReference type="InterPro" id="IPR029058">
    <property type="entry name" value="AB_hydrolase_fold"/>
</dbReference>
<reference evidence="6 7" key="1">
    <citation type="submission" date="2017-06" db="EMBL/GenBank/DDBJ databases">
        <authorList>
            <person name="Kim H.J."/>
            <person name="Triplett B.A."/>
        </authorList>
    </citation>
    <scope>NUCLEOTIDE SEQUENCE [LARGE SCALE GENOMIC DNA]</scope>
    <source>
        <strain evidence="6 7">DSM 29339</strain>
    </source>
</reference>
<protein>
    <submittedName>
        <fullName evidence="6">Hemolysin-type calcium-binding repeat-containing protein</fullName>
    </submittedName>
</protein>
<comment type="subcellular location">
    <subcellularLocation>
        <location evidence="2">Secreted</location>
    </subcellularLocation>
</comment>
<evidence type="ECO:0000259" key="5">
    <source>
        <dbReference type="Pfam" id="PF08548"/>
    </source>
</evidence>
<dbReference type="Proteomes" id="UP000198426">
    <property type="component" value="Unassembled WGS sequence"/>
</dbReference>
<proteinExistence type="predicted"/>
<sequence length="1130" mass="121237">MTFQSEILFNSIVNIEMADAQWYSDVAAISDSLYFVTWMSKHDDAVYGRVVGTDGSMGPEILLDSEGYKPEVVALESGRILLGWQENNGTPNYYGYKVFEHTAAKGLVEVADNRFQKPASGGLNEHELLALANGGFAVVNADWGEGGSLRIYIGNPIDYGVNEVHFSPTVNASIHNNENVQDLAQLSNGNIVIGWAESSIEGIFYRAVVLNESGKEVISPFELDGTLPGALYGFCEIVPLPGGGFAFFADYRNPESDAITTYMRLYDADGNHNETVGTVDTVVGIPWAAEYVDGIGIVLISDGVGTVLREDGSILLEEFPLSGLEIGGGTRPSVADLGGGKISLSFEYARSDVTGWDRIEVGTSVIQISDVDLRPTSSQVFDEFGYVPFMSWLAQGAYKLASNEPKDPTYNNTDGQAEAKASLDKVKLNLTPLTGSDLPALKNSSFDDTPGDVWSDGIRSGGIFTNDNAAAFVARSKDGVFISFRGTNDSIELDHVGWGSNSSYYDHYHWANRGGHFNLFVPLLEEIRDYIVAARAIGDDIGRIYLTGHSLGGAMVQAAYKWLRSEASLSGIGIEGVTFATPGYSILPGGDDPNHSIVNFWNSTDIINLPANVSQVLGGQYKFNNALRELVGGIDPLEAHNMELYRTSAEFLHNEISDAWSDLRSVGLSGKRPAVEKVLYGLNIDRIAFSVKEVNGSFTVGEKNDYVMAGAYEMVASAVKGAAPSYVLKSHETAKGLWDGYSATVDAAKFMTTPVETMTYGESKTALDVSLEVAYEGLSLAANFSPKLKIAKALLDAWIEYSKSDFVVGGPGNDTVYGLGGGDVILGGAGEDVIGGGQGKDFIFGGRQKDIISGGWGQDVIYGNQGNDRLVGGRDNDTIHGGIGDDWIDGEGGEDNLFGETGDDVFVVDDKNDLVHERSGEGRDTVVNWIDYTLPDHVENLVLGERSLFGSIFGNLDGTGNELGNLLVGNAEGNVLKGLGGKDKIDGRGGADTLRGGGERDFLFGKGGKDNLFGGEGLDVLDGGAKYDELTGGADKDRFVFSSVSEIDGDRIKDFEVGLDLIDLRPLAKSLGLTFLFLGTSSFTSSNSEIRIDKGNKTTKIKIDLDPDRWADETIVLDGSLDVSVNDFLL</sequence>
<dbReference type="Pfam" id="PF08548">
    <property type="entry name" value="Peptidase_M10_C"/>
    <property type="match status" value="1"/>
</dbReference>
<keyword evidence="7" id="KW-1185">Reference proteome</keyword>